<feature type="compositionally biased region" description="Pro residues" evidence="1">
    <location>
        <begin position="163"/>
        <end position="184"/>
    </location>
</feature>
<name>K2NHH6_TRYCR</name>
<evidence type="ECO:0000313" key="3">
    <source>
        <dbReference type="Proteomes" id="UP000007350"/>
    </source>
</evidence>
<proteinExistence type="predicted"/>
<feature type="compositionally biased region" description="Basic and acidic residues" evidence="1">
    <location>
        <begin position="241"/>
        <end position="252"/>
    </location>
</feature>
<keyword evidence="3" id="KW-1185">Reference proteome</keyword>
<gene>
    <name evidence="2" type="ORF">MOQ_000940</name>
</gene>
<organism evidence="2 3">
    <name type="scientific">Trypanosoma cruzi marinkellei</name>
    <dbReference type="NCBI Taxonomy" id="85056"/>
    <lineage>
        <taxon>Eukaryota</taxon>
        <taxon>Discoba</taxon>
        <taxon>Euglenozoa</taxon>
        <taxon>Kinetoplastea</taxon>
        <taxon>Metakinetoplastina</taxon>
        <taxon>Trypanosomatida</taxon>
        <taxon>Trypanosomatidae</taxon>
        <taxon>Trypanosoma</taxon>
        <taxon>Schizotrypanum</taxon>
    </lineage>
</organism>
<dbReference type="Proteomes" id="UP000007350">
    <property type="component" value="Unassembled WGS sequence"/>
</dbReference>
<sequence>MASRVLTTNKLYTPSGCDKTALTLPLRSVLSITAVEASTDPVVTDNADNKSVLTPSSVAASGGAGSPRGHGGEGGGDRDGGAGSPGGVEGASDSQAPGSKASDGGGGRDSSGAGPVDGPSGFSRGSGGDPNGRGGSTLKVPGPEAGGKEGVQSDVRTEHRSIEPPPELPTTPAPPITKAPPTPAGPQVQNTTQVVPGKTPEPSGALSPPAVSAGDGTSQETKDSRASTEKDNTHRQKPKQSPKDRNSLQRMV</sequence>
<feature type="compositionally biased region" description="Gly residues" evidence="1">
    <location>
        <begin position="62"/>
        <end position="74"/>
    </location>
</feature>
<comment type="caution">
    <text evidence="2">The sequence shown here is derived from an EMBL/GenBank/DDBJ whole genome shotgun (WGS) entry which is preliminary data.</text>
</comment>
<dbReference type="AlphaFoldDB" id="K2NHH6"/>
<accession>K2NHH6</accession>
<reference evidence="2 3" key="1">
    <citation type="journal article" date="2012" name="BMC Genomics">
        <title>Comparative genomic analysis of human infective Trypanosoma cruzi lineages with the bat-restricted subspecies T. cruzi marinkellei.</title>
        <authorList>
            <person name="Franzen O."/>
            <person name="Talavera-Lopez C."/>
            <person name="Ochaya S."/>
            <person name="Butler C.E."/>
            <person name="Messenger L.A."/>
            <person name="Lewis M.D."/>
            <person name="Llewellyn M.S."/>
            <person name="Marinkelle C.J."/>
            <person name="Tyler K.M."/>
            <person name="Miles M.A."/>
            <person name="Andersson B."/>
        </authorList>
    </citation>
    <scope>NUCLEOTIDE SEQUENCE [LARGE SCALE GENOMIC DNA]</scope>
    <source>
        <strain evidence="2 3">B7</strain>
    </source>
</reference>
<evidence type="ECO:0000256" key="1">
    <source>
        <dbReference type="SAM" id="MobiDB-lite"/>
    </source>
</evidence>
<evidence type="ECO:0000313" key="2">
    <source>
        <dbReference type="EMBL" id="EKF38845.1"/>
    </source>
</evidence>
<dbReference type="EMBL" id="AHKC01004735">
    <property type="protein sequence ID" value="EKF38845.1"/>
    <property type="molecule type" value="Genomic_DNA"/>
</dbReference>
<feature type="compositionally biased region" description="Basic and acidic residues" evidence="1">
    <location>
        <begin position="220"/>
        <end position="234"/>
    </location>
</feature>
<protein>
    <submittedName>
        <fullName evidence="2">Mucin-associated surface protein (MASP), putative</fullName>
    </submittedName>
</protein>
<feature type="compositionally biased region" description="Gly residues" evidence="1">
    <location>
        <begin position="124"/>
        <end position="135"/>
    </location>
</feature>
<feature type="region of interest" description="Disordered" evidence="1">
    <location>
        <begin position="39"/>
        <end position="252"/>
    </location>
</feature>